<feature type="domain" description="DDT" evidence="5">
    <location>
        <begin position="353"/>
        <end position="412"/>
    </location>
</feature>
<protein>
    <submittedName>
        <fullName evidence="7">Uncharacterized protein</fullName>
    </submittedName>
</protein>
<feature type="compositionally biased region" description="Acidic residues" evidence="4">
    <location>
        <begin position="1457"/>
        <end position="1488"/>
    </location>
</feature>
<keyword evidence="3" id="KW-0539">Nucleus</keyword>
<sequence>MKASAFLPSIDPSVSSTVTGKRKYMSGNSSHLPSRAVHEYQFLPEHTSDIYERTSQSCFYDASAEASNSRISSLSTGSRLVHGAEKASSYAFDGQVSGSSHLNQHGKPLISLSGSTDYEMASNIDVSPAPIEGQFGIPQVAGLQNPLASAEGVDYHDDAYRLDRKRKHNEESKIAKEVDAEEKRIRKELEKQDVLKKKREEQMRKEVERYDRERKKEEERFMREKQREEERLQKEQWREQKRMEKFLVKQSLRAEKLKQKEELRKEKEAARQKAANERATARRIAREYMELMEDERLELMELVSRSKGLPSMLSLDSDTLQQLDSFRGMLTQFPTEAVRLKVPFSIKPWTSSESNIGNLLMVWKFFFTFADVLELPSFTLDEFVQSLHDYDSRLLGELHVAVLKSIIKDIEDVARTSSVVSGVNQSSSANPGGGHPQIVEGAYAWGFNILTWQRHLTYLTWPEILRQFGLSAGFGPQLKKRTEDVYHDDNEGRNSADVISTLRNGSAAVKSAALMKERGYTNRRRSRHRLTPGTVKFAAFHVLSLEGDEGLSILEVAEKIQRSGLRDLTTSKTPEASISAALSRDTKLFERTAPSTYCVKTPYRKDPADSEAVFSEAREKIRVFQNALSGCEEVEKDVEDAERGDDDSECDEADDDPDGDEVNIEEKDVNASVARAKDAGLPIAAGDINDEVKGVINPSMPSSPHSKSPSGLQRMVDKSTAVSTSSDPPIGASQDAEIDESNQGESWVQGLAEGDYCDLSVEERLNALVALIGVATEGNSMRAILEERLEAANALKKQMWAESQLDRRRSREEFAGRMQHDPCTDLKADVDQGNNVGECTLTPVHNLIKENGGKASSVNNDLLVDQQCQLNAGNMVHEGNGVSRISNANPESLSAQQYASSEKTRSQLKSFIGHKAEQLYVYRSLPLGQDRRRNRYWQFSTSVSSNDPGSGRIFFESRDGYWRLIDSAEAFDALVASLDTRGIRESHLHSMLQSIESTFKDAIGWIKCATIEHSAGRNLRNGSSEIISPNHSNEFGSPCSTLSGVVSDTGVAYSDSFKIELGRNDLEKVAISKRACMFLKWMWEGNNHQSTCAMKYGKKRCSDLIHGCDYCYQIYLAEETHCSSCHKTFKSIHSLSEHTSQCEEKRRTDPNWKIQISDDSVPIRPRLLKLLLATVEASVPAEALQPFWTDGYRKSWGVKLFSTSSNEEIFQLLTVLEGALKRDYLSSNFETTAELLNSNTLDFAGRNSIACSGSAAVLPWVPSTAAAVTLRLLDLDSSLSYTLDQKAGLNKEREAGDFIKGPSRYTAVKNKQEMGLVGAPGFDHHVGAQLTPSNGLRGRGRGGRGRGRGGRSLSRGGRVPRGVGSSPRIEFRGGRGRGSITVSGSGSGSVRGRGRGRGRGLRTVRPRQPVELGARSIPKANLLGTFGMLSNAKPMTLHSPQSSGAEEWGLDRRAYAEDDEDNSVSQSDESEGDEENGEPMNEDYDEQLPDYSRDNSGSSPRQMMDSESEDNDEYDEEGEEDGADYDAEQPMDEDNDDAEMSGDDELGDDGDDDDGGGSQVGAGNADDDDATSYSSEYSE</sequence>
<dbReference type="InterPro" id="IPR018501">
    <property type="entry name" value="DDT_dom"/>
</dbReference>
<evidence type="ECO:0000256" key="2">
    <source>
        <dbReference type="ARBA" id="ARBA00023163"/>
    </source>
</evidence>
<dbReference type="GO" id="GO:0005634">
    <property type="term" value="C:nucleus"/>
    <property type="evidence" value="ECO:0007669"/>
    <property type="project" value="UniProtKB-SubCell"/>
</dbReference>
<reference evidence="7" key="3">
    <citation type="journal article" date="2017" name="Nature">
        <title>Genome sequence of the progenitor of the wheat D genome Aegilops tauschii.</title>
        <authorList>
            <person name="Luo M.C."/>
            <person name="Gu Y.Q."/>
            <person name="Puiu D."/>
            <person name="Wang H."/>
            <person name="Twardziok S.O."/>
            <person name="Deal K.R."/>
            <person name="Huo N."/>
            <person name="Zhu T."/>
            <person name="Wang L."/>
            <person name="Wang Y."/>
            <person name="McGuire P.E."/>
            <person name="Liu S."/>
            <person name="Long H."/>
            <person name="Ramasamy R.K."/>
            <person name="Rodriguez J.C."/>
            <person name="Van S.L."/>
            <person name="Yuan L."/>
            <person name="Wang Z."/>
            <person name="Xia Z."/>
            <person name="Xiao L."/>
            <person name="Anderson O.D."/>
            <person name="Ouyang S."/>
            <person name="Liang Y."/>
            <person name="Zimin A.V."/>
            <person name="Pertea G."/>
            <person name="Qi P."/>
            <person name="Bennetzen J.L."/>
            <person name="Dai X."/>
            <person name="Dawson M.W."/>
            <person name="Muller H.G."/>
            <person name="Kugler K."/>
            <person name="Rivarola-Duarte L."/>
            <person name="Spannagl M."/>
            <person name="Mayer K.F.X."/>
            <person name="Lu F.H."/>
            <person name="Bevan M.W."/>
            <person name="Leroy P."/>
            <person name="Li P."/>
            <person name="You F.M."/>
            <person name="Sun Q."/>
            <person name="Liu Z."/>
            <person name="Lyons E."/>
            <person name="Wicker T."/>
            <person name="Salzberg S.L."/>
            <person name="Devos K.M."/>
            <person name="Dvorak J."/>
        </authorList>
    </citation>
    <scope>NUCLEOTIDE SEQUENCE [LARGE SCALE GENOMIC DNA]</scope>
    <source>
        <strain evidence="7">cv. AL8/78</strain>
    </source>
</reference>
<evidence type="ECO:0000256" key="4">
    <source>
        <dbReference type="SAM" id="MobiDB-lite"/>
    </source>
</evidence>
<dbReference type="GO" id="GO:0006357">
    <property type="term" value="P:regulation of transcription by RNA polymerase II"/>
    <property type="evidence" value="ECO:0007669"/>
    <property type="project" value="InterPro"/>
</dbReference>
<evidence type="ECO:0000256" key="1">
    <source>
        <dbReference type="ARBA" id="ARBA00004123"/>
    </source>
</evidence>
<feature type="compositionally biased region" description="Acidic residues" evidence="4">
    <location>
        <begin position="634"/>
        <end position="663"/>
    </location>
</feature>
<dbReference type="PANTHER" id="PTHR36968:SF5">
    <property type="entry name" value="HOMEOBOX-DDT DOMAIN PROTEIN RLT2"/>
    <property type="match status" value="1"/>
</dbReference>
<reference evidence="8" key="2">
    <citation type="journal article" date="2017" name="Nat. Plants">
        <title>The Aegilops tauschii genome reveals multiple impacts of transposons.</title>
        <authorList>
            <person name="Zhao G."/>
            <person name="Zou C."/>
            <person name="Li K."/>
            <person name="Wang K."/>
            <person name="Li T."/>
            <person name="Gao L."/>
            <person name="Zhang X."/>
            <person name="Wang H."/>
            <person name="Yang Z."/>
            <person name="Liu X."/>
            <person name="Jiang W."/>
            <person name="Mao L."/>
            <person name="Kong X."/>
            <person name="Jiao Y."/>
            <person name="Jia J."/>
        </authorList>
    </citation>
    <scope>NUCLEOTIDE SEQUENCE [LARGE SCALE GENOMIC DNA]</scope>
    <source>
        <strain evidence="8">cv. AL8/78</strain>
    </source>
</reference>
<feature type="domain" description="HTH HARE-type" evidence="6">
    <location>
        <begin position="533"/>
        <end position="602"/>
    </location>
</feature>
<feature type="region of interest" description="Disordered" evidence="4">
    <location>
        <begin position="694"/>
        <end position="745"/>
    </location>
</feature>
<dbReference type="InterPro" id="IPR028941">
    <property type="entry name" value="WHIM2_dom"/>
</dbReference>
<dbReference type="PANTHER" id="PTHR36968">
    <property type="entry name" value="HOMEOBOX-DDT DOMAIN PROTEIN RLT2"/>
    <property type="match status" value="1"/>
</dbReference>
<evidence type="ECO:0000313" key="8">
    <source>
        <dbReference type="Proteomes" id="UP000015105"/>
    </source>
</evidence>
<dbReference type="Pfam" id="PF15613">
    <property type="entry name" value="WSD"/>
    <property type="match status" value="1"/>
</dbReference>
<keyword evidence="8" id="KW-1185">Reference proteome</keyword>
<dbReference type="InterPro" id="IPR028942">
    <property type="entry name" value="WHIM1_dom"/>
</dbReference>
<reference evidence="7" key="5">
    <citation type="journal article" date="2021" name="G3 (Bethesda)">
        <title>Aegilops tauschii genome assembly Aet v5.0 features greater sequence contiguity and improved annotation.</title>
        <authorList>
            <person name="Wang L."/>
            <person name="Zhu T."/>
            <person name="Rodriguez J.C."/>
            <person name="Deal K.R."/>
            <person name="Dubcovsky J."/>
            <person name="McGuire P.E."/>
            <person name="Lux T."/>
            <person name="Spannagl M."/>
            <person name="Mayer K.F.X."/>
            <person name="Baldrich P."/>
            <person name="Meyers B.C."/>
            <person name="Huo N."/>
            <person name="Gu Y.Q."/>
            <person name="Zhou H."/>
            <person name="Devos K.M."/>
            <person name="Bennetzen J.L."/>
            <person name="Unver T."/>
            <person name="Budak H."/>
            <person name="Gulick P.J."/>
            <person name="Galiba G."/>
            <person name="Kalapos B."/>
            <person name="Nelson D.R."/>
            <person name="Li P."/>
            <person name="You F.M."/>
            <person name="Luo M.C."/>
            <person name="Dvorak J."/>
        </authorList>
    </citation>
    <scope>NUCLEOTIDE SEQUENCE [LARGE SCALE GENOMIC DNA]</scope>
    <source>
        <strain evidence="7">cv. AL8/78</strain>
    </source>
</reference>
<feature type="region of interest" description="Disordered" evidence="4">
    <location>
        <begin position="634"/>
        <end position="673"/>
    </location>
</feature>
<dbReference type="Pfam" id="PF15612">
    <property type="entry name" value="WHIM1"/>
    <property type="match status" value="1"/>
</dbReference>
<feature type="compositionally biased region" description="Low complexity" evidence="4">
    <location>
        <begin position="698"/>
        <end position="710"/>
    </location>
</feature>
<reference evidence="7" key="4">
    <citation type="submission" date="2019-03" db="UniProtKB">
        <authorList>
            <consortium name="EnsemblPlants"/>
        </authorList>
    </citation>
    <scope>IDENTIFICATION</scope>
</reference>
<feature type="region of interest" description="Disordered" evidence="4">
    <location>
        <begin position="1456"/>
        <end position="1579"/>
    </location>
</feature>
<feature type="compositionally biased region" description="Basic residues" evidence="4">
    <location>
        <begin position="1338"/>
        <end position="1349"/>
    </location>
</feature>
<organism evidence="7 8">
    <name type="scientific">Aegilops tauschii subsp. strangulata</name>
    <name type="common">Goatgrass</name>
    <dbReference type="NCBI Taxonomy" id="200361"/>
    <lineage>
        <taxon>Eukaryota</taxon>
        <taxon>Viridiplantae</taxon>
        <taxon>Streptophyta</taxon>
        <taxon>Embryophyta</taxon>
        <taxon>Tracheophyta</taxon>
        <taxon>Spermatophyta</taxon>
        <taxon>Magnoliopsida</taxon>
        <taxon>Liliopsida</taxon>
        <taxon>Poales</taxon>
        <taxon>Poaceae</taxon>
        <taxon>BOP clade</taxon>
        <taxon>Pooideae</taxon>
        <taxon>Triticodae</taxon>
        <taxon>Triticeae</taxon>
        <taxon>Triticinae</taxon>
        <taxon>Aegilops</taxon>
    </lineage>
</organism>
<evidence type="ECO:0000259" key="6">
    <source>
        <dbReference type="PROSITE" id="PS51913"/>
    </source>
</evidence>
<evidence type="ECO:0000256" key="3">
    <source>
        <dbReference type="ARBA" id="ARBA00023242"/>
    </source>
</evidence>
<feature type="compositionally biased region" description="Low complexity" evidence="4">
    <location>
        <begin position="1351"/>
        <end position="1368"/>
    </location>
</feature>
<feature type="region of interest" description="Disordered" evidence="4">
    <location>
        <begin position="1328"/>
        <end position="1411"/>
    </location>
</feature>
<dbReference type="PROSITE" id="PS51913">
    <property type="entry name" value="HTH_HARE"/>
    <property type="match status" value="1"/>
</dbReference>
<dbReference type="Gramene" id="AET1Gv20948900.3">
    <property type="protein sequence ID" value="AET1Gv20948900.3"/>
    <property type="gene ID" value="AET1Gv20948900"/>
</dbReference>
<dbReference type="Pfam" id="PF02791">
    <property type="entry name" value="DDT"/>
    <property type="match status" value="1"/>
</dbReference>
<dbReference type="Pfam" id="PF05066">
    <property type="entry name" value="HARE-HTH"/>
    <property type="match status" value="1"/>
</dbReference>
<dbReference type="Proteomes" id="UP000015105">
    <property type="component" value="Chromosome 1D"/>
</dbReference>
<evidence type="ECO:0000259" key="5">
    <source>
        <dbReference type="PROSITE" id="PS50827"/>
    </source>
</evidence>
<comment type="subcellular location">
    <subcellularLocation>
        <location evidence="1">Nucleus</location>
    </subcellularLocation>
</comment>
<feature type="compositionally biased region" description="Acidic residues" evidence="4">
    <location>
        <begin position="1506"/>
        <end position="1555"/>
    </location>
</feature>
<dbReference type="EnsemblPlants" id="AET1Gv20948900.3">
    <property type="protein sequence ID" value="AET1Gv20948900.3"/>
    <property type="gene ID" value="AET1Gv20948900"/>
</dbReference>
<feature type="region of interest" description="Disordered" evidence="4">
    <location>
        <begin position="212"/>
        <end position="231"/>
    </location>
</feature>
<dbReference type="PROSITE" id="PS50827">
    <property type="entry name" value="DDT"/>
    <property type="match status" value="1"/>
</dbReference>
<reference evidence="8" key="1">
    <citation type="journal article" date="2014" name="Science">
        <title>Ancient hybridizations among the ancestral genomes of bread wheat.</title>
        <authorList>
            <consortium name="International Wheat Genome Sequencing Consortium,"/>
            <person name="Marcussen T."/>
            <person name="Sandve S.R."/>
            <person name="Heier L."/>
            <person name="Spannagl M."/>
            <person name="Pfeifer M."/>
            <person name="Jakobsen K.S."/>
            <person name="Wulff B.B."/>
            <person name="Steuernagel B."/>
            <person name="Mayer K.F."/>
            <person name="Olsen O.A."/>
        </authorList>
    </citation>
    <scope>NUCLEOTIDE SEQUENCE [LARGE SCALE GENOMIC DNA]</scope>
    <source>
        <strain evidence="8">cv. AL8/78</strain>
    </source>
</reference>
<accession>A0A452ZWD9</accession>
<keyword evidence="2" id="KW-0804">Transcription</keyword>
<proteinExistence type="predicted"/>
<name>A0A452ZWD9_AEGTS</name>
<dbReference type="SMART" id="SM00571">
    <property type="entry name" value="DDT"/>
    <property type="match status" value="1"/>
</dbReference>
<dbReference type="InterPro" id="IPR044977">
    <property type="entry name" value="RLT1-3"/>
</dbReference>
<feature type="compositionally biased region" description="Basic residues" evidence="4">
    <location>
        <begin position="1392"/>
        <end position="1405"/>
    </location>
</feature>
<dbReference type="InterPro" id="IPR007759">
    <property type="entry name" value="Asxl_HARE-HTH"/>
</dbReference>
<evidence type="ECO:0000313" key="7">
    <source>
        <dbReference type="EnsemblPlants" id="AET1Gv20948900.3"/>
    </source>
</evidence>